<dbReference type="AlphaFoldDB" id="A0A6A5SAY3"/>
<sequence>MSANKVVSSSFIKKVANGGRSIDVKFATKTDAWKRTQLSQEVKDAFADAVQKADVPTGATAAVLSETEHPSKKDSYPHYTTHWQDANGNHVTTKHVYPTK</sequence>
<dbReference type="EMBL" id="ML976127">
    <property type="protein sequence ID" value="KAF1937745.1"/>
    <property type="molecule type" value="Genomic_DNA"/>
</dbReference>
<protein>
    <submittedName>
        <fullName evidence="2">Uncharacterized protein</fullName>
    </submittedName>
</protein>
<evidence type="ECO:0000313" key="3">
    <source>
        <dbReference type="Proteomes" id="UP000800038"/>
    </source>
</evidence>
<gene>
    <name evidence="2" type="ORF">EJ02DRAFT_385082</name>
</gene>
<evidence type="ECO:0000256" key="1">
    <source>
        <dbReference type="SAM" id="MobiDB-lite"/>
    </source>
</evidence>
<feature type="region of interest" description="Disordered" evidence="1">
    <location>
        <begin position="65"/>
        <end position="100"/>
    </location>
</feature>
<reference evidence="2" key="1">
    <citation type="journal article" date="2020" name="Stud. Mycol.">
        <title>101 Dothideomycetes genomes: a test case for predicting lifestyles and emergence of pathogens.</title>
        <authorList>
            <person name="Haridas S."/>
            <person name="Albert R."/>
            <person name="Binder M."/>
            <person name="Bloem J."/>
            <person name="Labutti K."/>
            <person name="Salamov A."/>
            <person name="Andreopoulos B."/>
            <person name="Baker S."/>
            <person name="Barry K."/>
            <person name="Bills G."/>
            <person name="Bluhm B."/>
            <person name="Cannon C."/>
            <person name="Castanera R."/>
            <person name="Culley D."/>
            <person name="Daum C."/>
            <person name="Ezra D."/>
            <person name="Gonzalez J."/>
            <person name="Henrissat B."/>
            <person name="Kuo A."/>
            <person name="Liang C."/>
            <person name="Lipzen A."/>
            <person name="Lutzoni F."/>
            <person name="Magnuson J."/>
            <person name="Mondo S."/>
            <person name="Nolan M."/>
            <person name="Ohm R."/>
            <person name="Pangilinan J."/>
            <person name="Park H.-J."/>
            <person name="Ramirez L."/>
            <person name="Alfaro M."/>
            <person name="Sun H."/>
            <person name="Tritt A."/>
            <person name="Yoshinaga Y."/>
            <person name="Zwiers L.-H."/>
            <person name="Turgeon B."/>
            <person name="Goodwin S."/>
            <person name="Spatafora J."/>
            <person name="Crous P."/>
            <person name="Grigoriev I."/>
        </authorList>
    </citation>
    <scope>NUCLEOTIDE SEQUENCE</scope>
    <source>
        <strain evidence="2">CBS 161.51</strain>
    </source>
</reference>
<dbReference type="Proteomes" id="UP000800038">
    <property type="component" value="Unassembled WGS sequence"/>
</dbReference>
<dbReference type="OrthoDB" id="5235678at2759"/>
<keyword evidence="3" id="KW-1185">Reference proteome</keyword>
<organism evidence="2 3">
    <name type="scientific">Clathrospora elynae</name>
    <dbReference type="NCBI Taxonomy" id="706981"/>
    <lineage>
        <taxon>Eukaryota</taxon>
        <taxon>Fungi</taxon>
        <taxon>Dikarya</taxon>
        <taxon>Ascomycota</taxon>
        <taxon>Pezizomycotina</taxon>
        <taxon>Dothideomycetes</taxon>
        <taxon>Pleosporomycetidae</taxon>
        <taxon>Pleosporales</taxon>
        <taxon>Diademaceae</taxon>
        <taxon>Clathrospora</taxon>
    </lineage>
</organism>
<feature type="compositionally biased region" description="Polar residues" evidence="1">
    <location>
        <begin position="81"/>
        <end position="91"/>
    </location>
</feature>
<evidence type="ECO:0000313" key="2">
    <source>
        <dbReference type="EMBL" id="KAF1937745.1"/>
    </source>
</evidence>
<accession>A0A6A5SAY3</accession>
<proteinExistence type="predicted"/>
<name>A0A6A5SAY3_9PLEO</name>
<feature type="compositionally biased region" description="Basic and acidic residues" evidence="1">
    <location>
        <begin position="66"/>
        <end position="76"/>
    </location>
</feature>